<reference evidence="1 2" key="1">
    <citation type="submission" date="2017-02" db="EMBL/GenBank/DDBJ databases">
        <title>Genome sequence of the nitrite-oxidizing bacterium Nitrobacter vulgaris strain Ab1.</title>
        <authorList>
            <person name="Mellbye B.L."/>
            <person name="Davis E.W."/>
            <person name="Spieck E."/>
            <person name="Chang J.H."/>
            <person name="Bottomley P.J."/>
            <person name="Sayavedra-Soto L.A."/>
        </authorList>
    </citation>
    <scope>NUCLEOTIDE SEQUENCE [LARGE SCALE GENOMIC DNA]</scope>
    <source>
        <strain evidence="1 2">Ab1</strain>
    </source>
</reference>
<name>A0A1V4I0T4_NITVU</name>
<keyword evidence="2" id="KW-1185">Reference proteome</keyword>
<accession>A0A1V4I0T4</accession>
<sequence length="97" mass="10466">MGGSFVIEPFRGQCGLLGHAFKPLDNERVEGAGDEEHVGDRLPIADGDQRAVQAGRSETDGEQDQKRLKLICRLPIARVRDSLVVNEVIAAASAVIE</sequence>
<dbReference type="RefSeq" id="WP_079445963.1">
    <property type="nucleotide sequence ID" value="NZ_MWPQ01000022.1"/>
</dbReference>
<dbReference type="EMBL" id="MWPQ01000022">
    <property type="protein sequence ID" value="OPH83851.1"/>
    <property type="molecule type" value="Genomic_DNA"/>
</dbReference>
<organism evidence="1 2">
    <name type="scientific">Nitrobacter vulgaris</name>
    <dbReference type="NCBI Taxonomy" id="29421"/>
    <lineage>
        <taxon>Bacteria</taxon>
        <taxon>Pseudomonadati</taxon>
        <taxon>Pseudomonadota</taxon>
        <taxon>Alphaproteobacteria</taxon>
        <taxon>Hyphomicrobiales</taxon>
        <taxon>Nitrobacteraceae</taxon>
        <taxon>Nitrobacter</taxon>
    </lineage>
</organism>
<comment type="caution">
    <text evidence="1">The sequence shown here is derived from an EMBL/GenBank/DDBJ whole genome shotgun (WGS) entry which is preliminary data.</text>
</comment>
<evidence type="ECO:0000313" key="2">
    <source>
        <dbReference type="Proteomes" id="UP000189940"/>
    </source>
</evidence>
<evidence type="ECO:0000313" key="1">
    <source>
        <dbReference type="EMBL" id="OPH83851.1"/>
    </source>
</evidence>
<protein>
    <submittedName>
        <fullName evidence="1">Uncharacterized protein</fullName>
    </submittedName>
</protein>
<dbReference type="Proteomes" id="UP000189940">
    <property type="component" value="Unassembled WGS sequence"/>
</dbReference>
<gene>
    <name evidence="1" type="ORF">B2M20_04910</name>
</gene>
<dbReference type="STRING" id="29421.B2M20_04910"/>
<proteinExistence type="predicted"/>
<dbReference type="AlphaFoldDB" id="A0A1V4I0T4"/>